<keyword evidence="3" id="KW-1185">Reference proteome</keyword>
<gene>
    <name evidence="2" type="ORF">HPLM_LOCUS6133</name>
</gene>
<protein>
    <submittedName>
        <fullName evidence="4">Reverse transcriptase domain-containing protein</fullName>
    </submittedName>
</protein>
<accession>A0A0N4W7M2</accession>
<feature type="compositionally biased region" description="Polar residues" evidence="1">
    <location>
        <begin position="81"/>
        <end position="91"/>
    </location>
</feature>
<evidence type="ECO:0000313" key="3">
    <source>
        <dbReference type="Proteomes" id="UP000268014"/>
    </source>
</evidence>
<dbReference type="PANTHER" id="PTHR21301">
    <property type="entry name" value="REVERSE TRANSCRIPTASE"/>
    <property type="match status" value="1"/>
</dbReference>
<reference evidence="2 3" key="2">
    <citation type="submission" date="2018-11" db="EMBL/GenBank/DDBJ databases">
        <authorList>
            <consortium name="Pathogen Informatics"/>
        </authorList>
    </citation>
    <scope>NUCLEOTIDE SEQUENCE [LARGE SCALE GENOMIC DNA]</scope>
    <source>
        <strain evidence="2 3">MHpl1</strain>
    </source>
</reference>
<dbReference type="OrthoDB" id="5823133at2759"/>
<feature type="region of interest" description="Disordered" evidence="1">
    <location>
        <begin position="81"/>
        <end position="102"/>
    </location>
</feature>
<evidence type="ECO:0000256" key="1">
    <source>
        <dbReference type="SAM" id="MobiDB-lite"/>
    </source>
</evidence>
<proteinExistence type="predicted"/>
<organism evidence="4">
    <name type="scientific">Haemonchus placei</name>
    <name type="common">Barber's pole worm</name>
    <dbReference type="NCBI Taxonomy" id="6290"/>
    <lineage>
        <taxon>Eukaryota</taxon>
        <taxon>Metazoa</taxon>
        <taxon>Ecdysozoa</taxon>
        <taxon>Nematoda</taxon>
        <taxon>Chromadorea</taxon>
        <taxon>Rhabditida</taxon>
        <taxon>Rhabditina</taxon>
        <taxon>Rhabditomorpha</taxon>
        <taxon>Strongyloidea</taxon>
        <taxon>Trichostrongylidae</taxon>
        <taxon>Haemonchus</taxon>
    </lineage>
</organism>
<dbReference type="WBParaSite" id="HPLM_0000614101-mRNA-1">
    <property type="protein sequence ID" value="HPLM_0000614101-mRNA-1"/>
    <property type="gene ID" value="HPLM_0000614101"/>
</dbReference>
<dbReference type="AlphaFoldDB" id="A0A0N4W7M2"/>
<evidence type="ECO:0000313" key="4">
    <source>
        <dbReference type="WBParaSite" id="HPLM_0000614101-mRNA-1"/>
    </source>
</evidence>
<dbReference type="Proteomes" id="UP000268014">
    <property type="component" value="Unassembled WGS sequence"/>
</dbReference>
<dbReference type="PANTHER" id="PTHR21301:SF10">
    <property type="entry name" value="REVERSE TRANSCRIPTASE DOMAIN-CONTAINING PROTEIN"/>
    <property type="match status" value="1"/>
</dbReference>
<reference evidence="4" key="1">
    <citation type="submission" date="2017-02" db="UniProtKB">
        <authorList>
            <consortium name="WormBaseParasite"/>
        </authorList>
    </citation>
    <scope>IDENTIFICATION</scope>
</reference>
<sequence>MVQRLAPVLAVHFMGRIDEPVLERNPLMYCRYIDDRFAVTSTQFEMDECFYIMNEQSQHIKLTREVPRDGCFPYLDTRVPSQAAQSNTENAPAQPHNLKRRNYGSTGHLQLLGVRLPTTPQKVAFPQDAALPYRVDRIGVAAGPQRQYLIRTVASQRVTTPPPVRAEADTN</sequence>
<evidence type="ECO:0000313" key="2">
    <source>
        <dbReference type="EMBL" id="VDO28087.1"/>
    </source>
</evidence>
<dbReference type="EMBL" id="UZAF01016444">
    <property type="protein sequence ID" value="VDO28087.1"/>
    <property type="molecule type" value="Genomic_DNA"/>
</dbReference>
<name>A0A0N4W7M2_HAEPC</name>